<keyword evidence="2" id="KW-0547">Nucleotide-binding</keyword>
<evidence type="ECO:0000256" key="3">
    <source>
        <dbReference type="ARBA" id="ARBA00022777"/>
    </source>
</evidence>
<dbReference type="SUPFAM" id="SSF111331">
    <property type="entry name" value="NAD kinase/diacylglycerol kinase-like"/>
    <property type="match status" value="1"/>
</dbReference>
<sequence length="326" mass="35814">MSSEGEFVNRDYVFVVNPTGGNGRTGRDWKKLLPLLHSRLGKSWNVREALTTGPLHAIELAREAVQNGAAAVVAVGGDGTLNEVLNGFFKDGEAVHLQEVQAGPRTAIGLIPMGTGSDFARHFGWNVNDMNQAVDRLVVGNKRKMDVGRVVLVDDKVDRYFLNVASLHLSAKAGARVAKYKRLGNLSYVLGAIDAFRDHQNRNLKVRVDGGEWRAVPDVSAICIGNAKYFGGGMKITPTADPFNGKLEVVTLRDFKWYDFVTKMHTLYAGSHIQLKNVSKESVSTIEVDEEMEAGRREVYVQADGEHIGFLRASFSVLPGKIDFIV</sequence>
<keyword evidence="1" id="KW-0808">Transferase</keyword>
<dbReference type="Proteomes" id="UP001497444">
    <property type="component" value="Chromosome 2"/>
</dbReference>
<evidence type="ECO:0000259" key="5">
    <source>
        <dbReference type="PROSITE" id="PS50146"/>
    </source>
</evidence>
<dbReference type="InterPro" id="IPR005218">
    <property type="entry name" value="Diacylglycerol/lipid_kinase"/>
</dbReference>
<dbReference type="PROSITE" id="PS50146">
    <property type="entry name" value="DAGK"/>
    <property type="match status" value="1"/>
</dbReference>
<dbReference type="PANTHER" id="PTHR12358:SF54">
    <property type="entry name" value="SPHINGOSINE KINASE RELATED PROTEIN"/>
    <property type="match status" value="1"/>
</dbReference>
<dbReference type="EMBL" id="OZ020097">
    <property type="protein sequence ID" value="CAK9267961.1"/>
    <property type="molecule type" value="Genomic_DNA"/>
</dbReference>
<dbReference type="InterPro" id="IPR001206">
    <property type="entry name" value="Diacylglycerol_kinase_cat_dom"/>
</dbReference>
<dbReference type="Gene3D" id="2.60.200.40">
    <property type="match status" value="1"/>
</dbReference>
<reference evidence="6 7" key="1">
    <citation type="submission" date="2024-02" db="EMBL/GenBank/DDBJ databases">
        <authorList>
            <consortium name="ELIXIR-Norway"/>
            <consortium name="Elixir Norway"/>
        </authorList>
    </citation>
    <scope>NUCLEOTIDE SEQUENCE [LARGE SCALE GENOMIC DNA]</scope>
</reference>
<accession>A0ABP0WP75</accession>
<evidence type="ECO:0000256" key="1">
    <source>
        <dbReference type="ARBA" id="ARBA00022679"/>
    </source>
</evidence>
<dbReference type="Gene3D" id="3.40.50.10330">
    <property type="entry name" value="Probable inorganic polyphosphate/atp-NAD kinase, domain 1"/>
    <property type="match status" value="1"/>
</dbReference>
<feature type="domain" description="DAGKc" evidence="5">
    <location>
        <begin position="7"/>
        <end position="155"/>
    </location>
</feature>
<name>A0ABP0WP75_9BRYO</name>
<dbReference type="InterPro" id="IPR050187">
    <property type="entry name" value="Lipid_Phosphate_FormReg"/>
</dbReference>
<evidence type="ECO:0000256" key="4">
    <source>
        <dbReference type="ARBA" id="ARBA00022840"/>
    </source>
</evidence>
<protein>
    <recommendedName>
        <fullName evidence="5">DAGKc domain-containing protein</fullName>
    </recommendedName>
</protein>
<proteinExistence type="predicted"/>
<dbReference type="InterPro" id="IPR016064">
    <property type="entry name" value="NAD/diacylglycerol_kinase_sf"/>
</dbReference>
<dbReference type="NCBIfam" id="TIGR00147">
    <property type="entry name" value="YegS/Rv2252/BmrU family lipid kinase"/>
    <property type="match status" value="1"/>
</dbReference>
<organism evidence="6 7">
    <name type="scientific">Sphagnum jensenii</name>
    <dbReference type="NCBI Taxonomy" id="128206"/>
    <lineage>
        <taxon>Eukaryota</taxon>
        <taxon>Viridiplantae</taxon>
        <taxon>Streptophyta</taxon>
        <taxon>Embryophyta</taxon>
        <taxon>Bryophyta</taxon>
        <taxon>Sphagnophytina</taxon>
        <taxon>Sphagnopsida</taxon>
        <taxon>Sphagnales</taxon>
        <taxon>Sphagnaceae</taxon>
        <taxon>Sphagnum</taxon>
    </lineage>
</organism>
<dbReference type="PANTHER" id="PTHR12358">
    <property type="entry name" value="SPHINGOSINE KINASE"/>
    <property type="match status" value="1"/>
</dbReference>
<dbReference type="InterPro" id="IPR045540">
    <property type="entry name" value="YegS/DAGK_C"/>
</dbReference>
<gene>
    <name evidence="6" type="ORF">CSSPJE1EN1_LOCUS13439</name>
</gene>
<keyword evidence="4" id="KW-0067">ATP-binding</keyword>
<evidence type="ECO:0000313" key="6">
    <source>
        <dbReference type="EMBL" id="CAK9267961.1"/>
    </source>
</evidence>
<dbReference type="SMART" id="SM00046">
    <property type="entry name" value="DAGKc"/>
    <property type="match status" value="1"/>
</dbReference>
<dbReference type="Pfam" id="PF19279">
    <property type="entry name" value="YegS_C"/>
    <property type="match status" value="1"/>
</dbReference>
<evidence type="ECO:0000313" key="7">
    <source>
        <dbReference type="Proteomes" id="UP001497444"/>
    </source>
</evidence>
<evidence type="ECO:0000256" key="2">
    <source>
        <dbReference type="ARBA" id="ARBA00022741"/>
    </source>
</evidence>
<keyword evidence="7" id="KW-1185">Reference proteome</keyword>
<keyword evidence="3" id="KW-0418">Kinase</keyword>
<dbReference type="InterPro" id="IPR017438">
    <property type="entry name" value="ATP-NAD_kinase_N"/>
</dbReference>
<dbReference type="Pfam" id="PF00781">
    <property type="entry name" value="DAGK_cat"/>
    <property type="match status" value="1"/>
</dbReference>